<name>A0ABR9ZQU7_9FIRM</name>
<dbReference type="EMBL" id="JADKNH010000003">
    <property type="protein sequence ID" value="MBF4692691.1"/>
    <property type="molecule type" value="Genomic_DNA"/>
</dbReference>
<keyword evidence="7" id="KW-1185">Reference proteome</keyword>
<comment type="caution">
    <text evidence="6">The sequence shown here is derived from an EMBL/GenBank/DDBJ whole genome shotgun (WGS) entry which is preliminary data.</text>
</comment>
<reference evidence="6 7" key="1">
    <citation type="submission" date="2020-11" db="EMBL/GenBank/DDBJ databases">
        <title>Fusibacter basophilias sp. nov.</title>
        <authorList>
            <person name="Qiu D."/>
        </authorList>
    </citation>
    <scope>NUCLEOTIDE SEQUENCE [LARGE SCALE GENOMIC DNA]</scope>
    <source>
        <strain evidence="6 7">Q10-2</strain>
    </source>
</reference>
<keyword evidence="4 5" id="KW-0663">Pyridoxal phosphate</keyword>
<dbReference type="Pfam" id="PF00202">
    <property type="entry name" value="Aminotran_3"/>
    <property type="match status" value="1"/>
</dbReference>
<gene>
    <name evidence="6" type="ORF">ISU02_06155</name>
</gene>
<dbReference type="PIRSF" id="PIRSF000521">
    <property type="entry name" value="Transaminase_4ab_Lys_Orn"/>
    <property type="match status" value="1"/>
</dbReference>
<dbReference type="PANTHER" id="PTHR11986">
    <property type="entry name" value="AMINOTRANSFERASE CLASS III"/>
    <property type="match status" value="1"/>
</dbReference>
<dbReference type="InterPro" id="IPR005814">
    <property type="entry name" value="Aminotrans_3"/>
</dbReference>
<dbReference type="PANTHER" id="PTHR11986:SF79">
    <property type="entry name" value="ACETYLORNITHINE AMINOTRANSFERASE, MITOCHONDRIAL"/>
    <property type="match status" value="1"/>
</dbReference>
<protein>
    <submittedName>
        <fullName evidence="6">Aminotransferase class III-fold pyridoxal phosphate-dependent enzyme</fullName>
    </submittedName>
</protein>
<evidence type="ECO:0000256" key="4">
    <source>
        <dbReference type="ARBA" id="ARBA00022898"/>
    </source>
</evidence>
<sequence length="391" mass="44276">MAVFYPHPILDIHLISAKGNTFTDDKNRTYLDFESGIWCANIGHNPESIAKVYASQSQKIIHHHTYFKNNATENLSDQLLAISNFDNGAALFLSSGSEAVLCAITIAKTLLKKAKCVSLEHSYLGAYPTMISNTSEHIQVPFLKCDPNCDGHESWHCEHCAHVPNVLKELHEPFIFILELGTQEHKIIFPARKLIQYIYQKITEYNGLLVCNEITSGIGRTSEWFAFNHYDLKPHLIALGKGLGNGFPISAILMDQRIYSAPDLLNFKYAQSHQNDPLGAEVARSVIDFIIQNDWIAKSKEISHYFINRLTQLIDQYDSFIELRGKGLMLGLVCDKPETAIALQRKLLEHNIFVGCFAMHAIIRFFPPMTITEDEIDTLIDTISLFFTDKK</sequence>
<dbReference type="Gene3D" id="3.90.1150.10">
    <property type="entry name" value="Aspartate Aminotransferase, domain 1"/>
    <property type="match status" value="1"/>
</dbReference>
<dbReference type="RefSeq" id="WP_194700931.1">
    <property type="nucleotide sequence ID" value="NZ_JADKNH010000003.1"/>
</dbReference>
<dbReference type="SUPFAM" id="SSF53383">
    <property type="entry name" value="PLP-dependent transferases"/>
    <property type="match status" value="1"/>
</dbReference>
<evidence type="ECO:0000256" key="2">
    <source>
        <dbReference type="ARBA" id="ARBA00022576"/>
    </source>
</evidence>
<dbReference type="InterPro" id="IPR015424">
    <property type="entry name" value="PyrdxlP-dep_Trfase"/>
</dbReference>
<evidence type="ECO:0000256" key="1">
    <source>
        <dbReference type="ARBA" id="ARBA00001933"/>
    </source>
</evidence>
<comment type="cofactor">
    <cofactor evidence="1">
        <name>pyridoxal 5'-phosphate</name>
        <dbReference type="ChEBI" id="CHEBI:597326"/>
    </cofactor>
</comment>
<organism evidence="6 7">
    <name type="scientific">Fusibacter ferrireducens</name>
    <dbReference type="NCBI Taxonomy" id="2785058"/>
    <lineage>
        <taxon>Bacteria</taxon>
        <taxon>Bacillati</taxon>
        <taxon>Bacillota</taxon>
        <taxon>Clostridia</taxon>
        <taxon>Eubacteriales</taxon>
        <taxon>Eubacteriales Family XII. Incertae Sedis</taxon>
        <taxon>Fusibacter</taxon>
    </lineage>
</organism>
<evidence type="ECO:0000313" key="7">
    <source>
        <dbReference type="Proteomes" id="UP000614200"/>
    </source>
</evidence>
<dbReference type="InterPro" id="IPR015422">
    <property type="entry name" value="PyrdxlP-dep_Trfase_small"/>
</dbReference>
<dbReference type="Proteomes" id="UP000614200">
    <property type="component" value="Unassembled WGS sequence"/>
</dbReference>
<proteinExistence type="inferred from homology"/>
<evidence type="ECO:0000256" key="3">
    <source>
        <dbReference type="ARBA" id="ARBA00022679"/>
    </source>
</evidence>
<dbReference type="Gene3D" id="3.40.640.10">
    <property type="entry name" value="Type I PLP-dependent aspartate aminotransferase-like (Major domain)"/>
    <property type="match status" value="1"/>
</dbReference>
<evidence type="ECO:0000313" key="6">
    <source>
        <dbReference type="EMBL" id="MBF4692691.1"/>
    </source>
</evidence>
<keyword evidence="2 6" id="KW-0032">Aminotransferase</keyword>
<comment type="similarity">
    <text evidence="5">Belongs to the class-III pyridoxal-phosphate-dependent aminotransferase family.</text>
</comment>
<keyword evidence="3" id="KW-0808">Transferase</keyword>
<dbReference type="GO" id="GO:0008483">
    <property type="term" value="F:transaminase activity"/>
    <property type="evidence" value="ECO:0007669"/>
    <property type="project" value="UniProtKB-KW"/>
</dbReference>
<dbReference type="InterPro" id="IPR015421">
    <property type="entry name" value="PyrdxlP-dep_Trfase_major"/>
</dbReference>
<dbReference type="InterPro" id="IPR050103">
    <property type="entry name" value="Class-III_PLP-dep_AT"/>
</dbReference>
<accession>A0ABR9ZQU7</accession>
<evidence type="ECO:0000256" key="5">
    <source>
        <dbReference type="RuleBase" id="RU003560"/>
    </source>
</evidence>